<dbReference type="Gene3D" id="2.60.40.2500">
    <property type="match status" value="1"/>
</dbReference>
<reference evidence="5 6" key="1">
    <citation type="journal article" date="2015" name="Genome Biol. Evol.">
        <title>Comparative Genomics of a Bacterivorous Green Alga Reveals Evolutionary Causalities and Consequences of Phago-Mixotrophic Mode of Nutrition.</title>
        <authorList>
            <person name="Burns J.A."/>
            <person name="Paasch A."/>
            <person name="Narechania A."/>
            <person name="Kim E."/>
        </authorList>
    </citation>
    <scope>NUCLEOTIDE SEQUENCE [LARGE SCALE GENOMIC DNA]</scope>
    <source>
        <strain evidence="5 6">PLY_AMNH</strain>
    </source>
</reference>
<keyword evidence="6" id="KW-1185">Reference proteome</keyword>
<dbReference type="InterPro" id="IPR033645">
    <property type="entry name" value="VirB9/CagX/TrbG_C"/>
</dbReference>
<protein>
    <recommendedName>
        <fullName evidence="7">Conjugal transfer protein TrbG</fullName>
    </recommendedName>
</protein>
<dbReference type="Proteomes" id="UP001190700">
    <property type="component" value="Unassembled WGS sequence"/>
</dbReference>
<evidence type="ECO:0008006" key="7">
    <source>
        <dbReference type="Google" id="ProtNLM"/>
    </source>
</evidence>
<evidence type="ECO:0000256" key="1">
    <source>
        <dbReference type="ARBA" id="ARBA00006135"/>
    </source>
</evidence>
<proteinExistence type="inferred from homology"/>
<organism evidence="5 6">
    <name type="scientific">Cymbomonas tetramitiformis</name>
    <dbReference type="NCBI Taxonomy" id="36881"/>
    <lineage>
        <taxon>Eukaryota</taxon>
        <taxon>Viridiplantae</taxon>
        <taxon>Chlorophyta</taxon>
        <taxon>Pyramimonadophyceae</taxon>
        <taxon>Pyramimonadales</taxon>
        <taxon>Pyramimonadaceae</taxon>
        <taxon>Cymbomonas</taxon>
    </lineage>
</organism>
<dbReference type="InterPro" id="IPR038161">
    <property type="entry name" value="VirB9/CagX/TrbG_C_sf"/>
</dbReference>
<sequence>MATAVVIAGLAITIPASAAALVSGGPSLGIGALAGGAAVGAAAGIGVAGVGAAAVSGGAAATSGAGGMMAQIQAAMGTGGGTLKSAGSLVGKASGVSAGAAASQAISGCAELQALGQKENTSHASQGSVFQAAVISGANLPDVPVQVFQVEKPVASPSLVEVPAMSSEASGAPAPLDPKEAVLTARQESTQSSDVRLFDRAKHNFLYFDNSVYEVYFSPGFLTTLYLQPGEKLINFFSGDTSRWSITQTHTGSEDDQQTLILVKPHIADVRTNFVISTNKRVYLIDAMATAETVYHTAVAWNYPTDNLNSLRPVLTGSTQRPRRSAPPQTVTDPSQFSYNYEITLMEGDSPSWRPVAVFSDGQKTYIRFPEGLGAVDAPPLFIVGAEEENGLVNYRVDRNFYVIDRQISQAILQHGDPRSVISIERVGG</sequence>
<dbReference type="InterPro" id="IPR010258">
    <property type="entry name" value="Conjugal_tfr_TrbG/VirB9/CagX"/>
</dbReference>
<name>A0AAE0GYB6_9CHLO</name>
<comment type="similarity">
    <text evidence="1">Belongs to the TrbG/VirB9 family.</text>
</comment>
<feature type="chain" id="PRO_5042261571" description="Conjugal transfer protein TrbG" evidence="4">
    <location>
        <begin position="20"/>
        <end position="429"/>
    </location>
</feature>
<evidence type="ECO:0000256" key="4">
    <source>
        <dbReference type="SAM" id="SignalP"/>
    </source>
</evidence>
<feature type="signal peptide" evidence="4">
    <location>
        <begin position="1"/>
        <end position="19"/>
    </location>
</feature>
<evidence type="ECO:0000256" key="3">
    <source>
        <dbReference type="SAM" id="MobiDB-lite"/>
    </source>
</evidence>
<dbReference type="CDD" id="cd06911">
    <property type="entry name" value="VirB9_CagX_TrbG"/>
    <property type="match status" value="1"/>
</dbReference>
<evidence type="ECO:0000256" key="2">
    <source>
        <dbReference type="ARBA" id="ARBA00022729"/>
    </source>
</evidence>
<evidence type="ECO:0000313" key="5">
    <source>
        <dbReference type="EMBL" id="KAK3286597.1"/>
    </source>
</evidence>
<keyword evidence="2 4" id="KW-0732">Signal</keyword>
<dbReference type="EMBL" id="LGRX02001216">
    <property type="protein sequence ID" value="KAK3286597.1"/>
    <property type="molecule type" value="Genomic_DNA"/>
</dbReference>
<feature type="region of interest" description="Disordered" evidence="3">
    <location>
        <begin position="313"/>
        <end position="333"/>
    </location>
</feature>
<gene>
    <name evidence="5" type="ORF">CYMTET_5823</name>
</gene>
<evidence type="ECO:0000313" key="6">
    <source>
        <dbReference type="Proteomes" id="UP001190700"/>
    </source>
</evidence>
<dbReference type="Pfam" id="PF03524">
    <property type="entry name" value="CagX"/>
    <property type="match status" value="1"/>
</dbReference>
<accession>A0AAE0GYB6</accession>
<comment type="caution">
    <text evidence="5">The sequence shown here is derived from an EMBL/GenBank/DDBJ whole genome shotgun (WGS) entry which is preliminary data.</text>
</comment>
<dbReference type="AlphaFoldDB" id="A0AAE0GYB6"/>